<evidence type="ECO:0000313" key="2">
    <source>
        <dbReference type="EMBL" id="CAE2287087.1"/>
    </source>
</evidence>
<feature type="transmembrane region" description="Helical" evidence="1">
    <location>
        <begin position="97"/>
        <end position="118"/>
    </location>
</feature>
<evidence type="ECO:0000256" key="1">
    <source>
        <dbReference type="SAM" id="Phobius"/>
    </source>
</evidence>
<keyword evidence="1" id="KW-1133">Transmembrane helix</keyword>
<sequence>MEQAAAALATEQGGNMHLLGIGRVWVTTSTRRRPEQMALVFADEQKTTFIGSADRALVAGIYNRLYLRVVKHEKSTRTFFQGVADFMVMGLFWNNQFNAVMLGSFGFVMVLGVVIWGAADRLILCTIALSGVICSSYYFAPAQVLSTYAFWIMGTFPRAVRRLWRMCSSCKHVAPATEPAPSLPLPPAHMGSAKGLHHLITSAPADSSVRPRPAARGEAAVVPKSGLWRGHTCGVYNGQDVTLTASGTGWRVEYLRERWGFGWLARCGFARYGRGDASHLTLHGSLRDADGPTKMQLGGAPCTLVDAITITFPPSLMYGVDVSWRWHESAEAIGVVTAGASNQTEPVRLISARELAGLHVSVIWPIPIPFISFTVAISEDEFKCLNPIWPVSRRYRRQPGTNTFFWHVRDVQMGFEDWRHFYTSRRGITAPGGPPLPSEPGDRAQGMTLTLRLF</sequence>
<organism evidence="2">
    <name type="scientific">Prymnesium polylepis</name>
    <dbReference type="NCBI Taxonomy" id="72548"/>
    <lineage>
        <taxon>Eukaryota</taxon>
        <taxon>Haptista</taxon>
        <taxon>Haptophyta</taxon>
        <taxon>Prymnesiophyceae</taxon>
        <taxon>Prymnesiales</taxon>
        <taxon>Prymnesiaceae</taxon>
        <taxon>Prymnesium</taxon>
    </lineage>
</organism>
<reference evidence="2" key="1">
    <citation type="submission" date="2021-01" db="EMBL/GenBank/DDBJ databases">
        <authorList>
            <person name="Corre E."/>
            <person name="Pelletier E."/>
            <person name="Niang G."/>
            <person name="Scheremetjew M."/>
            <person name="Finn R."/>
            <person name="Kale V."/>
            <person name="Holt S."/>
            <person name="Cochrane G."/>
            <person name="Meng A."/>
            <person name="Brown T."/>
            <person name="Cohen L."/>
        </authorList>
    </citation>
    <scope>NUCLEOTIDE SEQUENCE</scope>
    <source>
        <strain evidence="2">UIO037</strain>
    </source>
</reference>
<keyword evidence="1" id="KW-0472">Membrane</keyword>
<keyword evidence="1" id="KW-0812">Transmembrane</keyword>
<protein>
    <submittedName>
        <fullName evidence="2">Uncharacterized protein</fullName>
    </submittedName>
</protein>
<gene>
    <name evidence="2" type="ORF">CPOL0286_LOCUS18637</name>
</gene>
<accession>A0A6V4CKE7</accession>
<dbReference type="AlphaFoldDB" id="A0A6V4CKE7"/>
<name>A0A6V4CKE7_9EUKA</name>
<dbReference type="EMBL" id="HBKO01040570">
    <property type="protein sequence ID" value="CAE2287087.1"/>
    <property type="molecule type" value="Transcribed_RNA"/>
</dbReference>
<proteinExistence type="predicted"/>
<feature type="transmembrane region" description="Helical" evidence="1">
    <location>
        <begin position="138"/>
        <end position="156"/>
    </location>
</feature>